<dbReference type="Gene3D" id="3.30.230.30">
    <property type="entry name" value="Impact, N-terminal domain"/>
    <property type="match status" value="1"/>
</dbReference>
<evidence type="ECO:0000256" key="11">
    <source>
        <dbReference type="ARBA" id="ARBA00047127"/>
    </source>
</evidence>
<dbReference type="InterPro" id="IPR036956">
    <property type="entry name" value="Impact_N_sf"/>
</dbReference>
<dbReference type="PROSITE" id="PS00910">
    <property type="entry name" value="UPF0029"/>
    <property type="match status" value="1"/>
</dbReference>
<dbReference type="GO" id="GO:0005737">
    <property type="term" value="C:cytoplasm"/>
    <property type="evidence" value="ECO:0007669"/>
    <property type="project" value="UniProtKB-SubCell"/>
</dbReference>
<dbReference type="FunFam" id="3.30.230.30:FF:000001">
    <property type="entry name" value="IMPACT isoform 1"/>
    <property type="match status" value="1"/>
</dbReference>
<evidence type="ECO:0000313" key="14">
    <source>
        <dbReference type="EMBL" id="KAF6422497.1"/>
    </source>
</evidence>
<dbReference type="GO" id="GO:0030154">
    <property type="term" value="P:cell differentiation"/>
    <property type="evidence" value="ECO:0007669"/>
    <property type="project" value="UniProtKB-KW"/>
</dbReference>
<evidence type="ECO:0000256" key="12">
    <source>
        <dbReference type="SAM" id="MobiDB-lite"/>
    </source>
</evidence>
<dbReference type="Pfam" id="PF05773">
    <property type="entry name" value="RWD"/>
    <property type="match status" value="1"/>
</dbReference>
<evidence type="ECO:0000256" key="9">
    <source>
        <dbReference type="ARBA" id="ARBA00023016"/>
    </source>
</evidence>
<evidence type="ECO:0000256" key="4">
    <source>
        <dbReference type="ARBA" id="ARBA00022490"/>
    </source>
</evidence>
<feature type="region of interest" description="Disordered" evidence="12">
    <location>
        <begin position="1"/>
        <end position="67"/>
    </location>
</feature>
<feature type="region of interest" description="Disordered" evidence="12">
    <location>
        <begin position="91"/>
        <end position="131"/>
    </location>
</feature>
<dbReference type="SUPFAM" id="SSF54211">
    <property type="entry name" value="Ribosomal protein S5 domain 2-like"/>
    <property type="match status" value="1"/>
</dbReference>
<evidence type="ECO:0000256" key="8">
    <source>
        <dbReference type="ARBA" id="ARBA00022902"/>
    </source>
</evidence>
<keyword evidence="4" id="KW-0963">Cytoplasm</keyword>
<dbReference type="InterPro" id="IPR020568">
    <property type="entry name" value="Ribosomal_Su5_D2-typ_SF"/>
</dbReference>
<evidence type="ECO:0000256" key="7">
    <source>
        <dbReference type="ARBA" id="ARBA00022845"/>
    </source>
</evidence>
<evidence type="ECO:0000313" key="15">
    <source>
        <dbReference type="Proteomes" id="UP000593571"/>
    </source>
</evidence>
<dbReference type="SMART" id="SM00591">
    <property type="entry name" value="RWD"/>
    <property type="match status" value="1"/>
</dbReference>
<dbReference type="InterPro" id="IPR020569">
    <property type="entry name" value="UPF0029_Impact_CS"/>
</dbReference>
<dbReference type="Pfam" id="PF01205">
    <property type="entry name" value="Impact_N"/>
    <property type="match status" value="1"/>
</dbReference>
<proteinExistence type="inferred from homology"/>
<dbReference type="Gene3D" id="3.10.110.10">
    <property type="entry name" value="Ubiquitin Conjugating Enzyme"/>
    <property type="match status" value="1"/>
</dbReference>
<gene>
    <name evidence="14" type="ORF">HJG63_006754</name>
</gene>
<evidence type="ECO:0000259" key="13">
    <source>
        <dbReference type="PROSITE" id="PS50908"/>
    </source>
</evidence>
<comment type="function">
    <text evidence="10">Translational regulator that ensures constant high levels of translation upon a variety of stress conditions, such as amino acid starvation, UV-C irradiation, proteasome inhibitor treatment and glucose deprivation. Plays a role as a negative regulator of the EIF2AK4/GCN2 kinase activity; impairs GCN1-mediated EIF2AK4/GCN2 activation, and hence EIF2AK4/GCN2-mediated eIF-2-alpha phosphorylation and subsequent down-regulation of protein synthesis. May be required to regulate translation in specific neuronal cells under amino acid starvation conditions by preventing GCN2 activation and therefore ATF4 synthesis. Through its inhibitory action on EIF2AK4/GCN2, plays a role in differentiation of neuronal cells by stimulating neurite outgrowth.</text>
</comment>
<dbReference type="AlphaFoldDB" id="A0A7J8DH23"/>
<reference evidence="14 15" key="1">
    <citation type="journal article" date="2020" name="Nature">
        <title>Six reference-quality genomes reveal evolution of bat adaptations.</title>
        <authorList>
            <person name="Jebb D."/>
            <person name="Huang Z."/>
            <person name="Pippel M."/>
            <person name="Hughes G.M."/>
            <person name="Lavrichenko K."/>
            <person name="Devanna P."/>
            <person name="Winkler S."/>
            <person name="Jermiin L.S."/>
            <person name="Skirmuntt E.C."/>
            <person name="Katzourakis A."/>
            <person name="Burkitt-Gray L."/>
            <person name="Ray D.A."/>
            <person name="Sullivan K.A.M."/>
            <person name="Roscito J.G."/>
            <person name="Kirilenko B.M."/>
            <person name="Davalos L.M."/>
            <person name="Corthals A.P."/>
            <person name="Power M.L."/>
            <person name="Jones G."/>
            <person name="Ransome R.D."/>
            <person name="Dechmann D.K.N."/>
            <person name="Locatelli A.G."/>
            <person name="Puechmaille S.J."/>
            <person name="Fedrigo O."/>
            <person name="Jarvis E.D."/>
            <person name="Hiller M."/>
            <person name="Vernes S.C."/>
            <person name="Myers E.W."/>
            <person name="Teeling E.C."/>
        </authorList>
    </citation>
    <scope>NUCLEOTIDE SEQUENCE [LARGE SCALE GENOMIC DNA]</scope>
    <source>
        <strain evidence="14">MRouAeg1</strain>
        <tissue evidence="14">Muscle</tissue>
    </source>
</reference>
<keyword evidence="8" id="KW-0524">Neurogenesis</keyword>
<dbReference type="PANTHER" id="PTHR16301:SF25">
    <property type="entry name" value="PROTEIN IMPACT"/>
    <property type="match status" value="1"/>
</dbReference>
<comment type="caution">
    <text evidence="14">The sequence shown here is derived from an EMBL/GenBank/DDBJ whole genome shotgun (WGS) entry which is preliminary data.</text>
</comment>
<dbReference type="InterPro" id="IPR016135">
    <property type="entry name" value="UBQ-conjugating_enzyme/RWD"/>
</dbReference>
<sequence length="454" mass="52087">MVWKWRWASRSPPLPRVSKEKEPRKCWPPLWQESFPRAPLRGRSKTRARPQPGAAAAGNPSHHLARNPEADADCAARPGLRFRVGQSHSLRFARRRSAPPRPRAPDLGRWRQSGRSRGHMAEGDAGSDQRQNEEIEAMAAIYGEEWCVIDDCAKIFCIRISDDIDDPKWTLCLQVMLPNEYPGTAPPIYQLNAPWLKGQERADLSNSLEEIYIQNIGESILYLWVEKIRDVLIQKSQMTEPGQDVKKKTEEEDVQCEEDIVLACQLENSVKALDFDVSENRREIEELPPIDHGIPITDRRSTFQAHLAPVVCPKQVKMVLAKLYENKKIASATHNIYAYRIYCEDKQTFLQDCEDDGETAAGGRLLHLMEILNVRNVMVVVSRWYGGILLGPDRFKHINNCARNILVEKNYTNLPEESSKALGKNKKQYDLEVYIMKQNLFEENYIKLITTKKD</sequence>
<evidence type="ECO:0000256" key="6">
    <source>
        <dbReference type="ARBA" id="ARBA00022782"/>
    </source>
</evidence>
<evidence type="ECO:0000256" key="1">
    <source>
        <dbReference type="ARBA" id="ARBA00004496"/>
    </source>
</evidence>
<comment type="subunit">
    <text evidence="11">Interacts with GCN1; prevents the interaction of GCN1 with EIF2AK4/GCN2 and inhibits EIF2AK4/GCN2 kinase activity. Interaction with RPL39; this interaction occurs in a GCN1-independent manner. Associates with ribosomes; this interaction occurs in a GCN1-independent manner. Associates with actin; this interaction occurs in a GCN1-independent manner.</text>
</comment>
<dbReference type="Proteomes" id="UP000593571">
    <property type="component" value="Unassembled WGS sequence"/>
</dbReference>
<dbReference type="InterPro" id="IPR006575">
    <property type="entry name" value="RWD_dom"/>
</dbReference>
<keyword evidence="7" id="KW-0810">Translation regulation</keyword>
<dbReference type="CDD" id="cd23821">
    <property type="entry name" value="RWD_IMPACT"/>
    <property type="match status" value="1"/>
</dbReference>
<organism evidence="14 15">
    <name type="scientific">Rousettus aegyptiacus</name>
    <name type="common">Egyptian fruit bat</name>
    <name type="synonym">Pteropus aegyptiacus</name>
    <dbReference type="NCBI Taxonomy" id="9407"/>
    <lineage>
        <taxon>Eukaryota</taxon>
        <taxon>Metazoa</taxon>
        <taxon>Chordata</taxon>
        <taxon>Craniata</taxon>
        <taxon>Vertebrata</taxon>
        <taxon>Euteleostomi</taxon>
        <taxon>Mammalia</taxon>
        <taxon>Eutheria</taxon>
        <taxon>Laurasiatheria</taxon>
        <taxon>Chiroptera</taxon>
        <taxon>Yinpterochiroptera</taxon>
        <taxon>Pteropodoidea</taxon>
        <taxon>Pteropodidae</taxon>
        <taxon>Rousettinae</taxon>
        <taxon>Rousettus</taxon>
    </lineage>
</organism>
<dbReference type="InterPro" id="IPR023582">
    <property type="entry name" value="Impact"/>
</dbReference>
<keyword evidence="6" id="KW-0221">Differentiation</keyword>
<evidence type="ECO:0000256" key="2">
    <source>
        <dbReference type="ARBA" id="ARBA00007665"/>
    </source>
</evidence>
<feature type="compositionally biased region" description="Low complexity" evidence="12">
    <location>
        <begin position="49"/>
        <end position="58"/>
    </location>
</feature>
<dbReference type="InterPro" id="IPR001498">
    <property type="entry name" value="Impact_N"/>
</dbReference>
<keyword evidence="15" id="KW-1185">Reference proteome</keyword>
<dbReference type="GO" id="GO:0007399">
    <property type="term" value="P:nervous system development"/>
    <property type="evidence" value="ECO:0007669"/>
    <property type="project" value="UniProtKB-KW"/>
</dbReference>
<name>A0A7J8DH23_ROUAE</name>
<protein>
    <recommendedName>
        <fullName evidence="3">Protein IMPACT</fullName>
    </recommendedName>
</protein>
<comment type="subcellular location">
    <subcellularLocation>
        <location evidence="1">Cytoplasm</location>
    </subcellularLocation>
</comment>
<dbReference type="FunFam" id="3.10.110.10:FF:000066">
    <property type="entry name" value="IMPACT isoform 1"/>
    <property type="match status" value="1"/>
</dbReference>
<dbReference type="PROSITE" id="PS50908">
    <property type="entry name" value="RWD"/>
    <property type="match status" value="1"/>
</dbReference>
<evidence type="ECO:0000256" key="5">
    <source>
        <dbReference type="ARBA" id="ARBA00022491"/>
    </source>
</evidence>
<dbReference type="GO" id="GO:0140469">
    <property type="term" value="P:GCN2-mediated signaling"/>
    <property type="evidence" value="ECO:0007669"/>
    <property type="project" value="TreeGrafter"/>
</dbReference>
<dbReference type="EMBL" id="JACASE010000012">
    <property type="protein sequence ID" value="KAF6422497.1"/>
    <property type="molecule type" value="Genomic_DNA"/>
</dbReference>
<keyword evidence="5" id="KW-0678">Repressor</keyword>
<accession>A0A7J8DH23</accession>
<dbReference type="PANTHER" id="PTHR16301">
    <property type="entry name" value="IMPACT-RELATED"/>
    <property type="match status" value="1"/>
</dbReference>
<comment type="similarity">
    <text evidence="2">Belongs to the IMPACT family.</text>
</comment>
<feature type="domain" description="RWD" evidence="13">
    <location>
        <begin position="133"/>
        <end position="235"/>
    </location>
</feature>
<dbReference type="GO" id="GO:0006446">
    <property type="term" value="P:regulation of translational initiation"/>
    <property type="evidence" value="ECO:0007669"/>
    <property type="project" value="TreeGrafter"/>
</dbReference>
<evidence type="ECO:0000256" key="3">
    <source>
        <dbReference type="ARBA" id="ARBA00019164"/>
    </source>
</evidence>
<evidence type="ECO:0000256" key="10">
    <source>
        <dbReference type="ARBA" id="ARBA00045674"/>
    </source>
</evidence>
<dbReference type="SUPFAM" id="SSF54495">
    <property type="entry name" value="UBC-like"/>
    <property type="match status" value="1"/>
</dbReference>
<keyword evidence="9" id="KW-0346">Stress response</keyword>